<dbReference type="Pfam" id="PF01636">
    <property type="entry name" value="APH"/>
    <property type="match status" value="1"/>
</dbReference>
<dbReference type="InterPro" id="IPR050249">
    <property type="entry name" value="Pseudomonas-type_ThrB"/>
</dbReference>
<proteinExistence type="inferred from homology"/>
<organism evidence="3 4">
    <name type="scientific">Pseudonocardia adelaidensis</name>
    <dbReference type="NCBI Taxonomy" id="648754"/>
    <lineage>
        <taxon>Bacteria</taxon>
        <taxon>Bacillati</taxon>
        <taxon>Actinomycetota</taxon>
        <taxon>Actinomycetes</taxon>
        <taxon>Pseudonocardiales</taxon>
        <taxon>Pseudonocardiaceae</taxon>
        <taxon>Pseudonocardia</taxon>
    </lineage>
</organism>
<dbReference type="Gene3D" id="3.90.1200.10">
    <property type="match status" value="1"/>
</dbReference>
<comment type="caution">
    <text evidence="3">The sequence shown here is derived from an EMBL/GenBank/DDBJ whole genome shotgun (WGS) entry which is preliminary data.</text>
</comment>
<name>A0ABP9NTM5_9PSEU</name>
<dbReference type="PANTHER" id="PTHR21064">
    <property type="entry name" value="AMINOGLYCOSIDE PHOSPHOTRANSFERASE DOMAIN-CONTAINING PROTEIN-RELATED"/>
    <property type="match status" value="1"/>
</dbReference>
<dbReference type="SUPFAM" id="SSF56112">
    <property type="entry name" value="Protein kinase-like (PK-like)"/>
    <property type="match status" value="1"/>
</dbReference>
<dbReference type="InterPro" id="IPR011009">
    <property type="entry name" value="Kinase-like_dom_sf"/>
</dbReference>
<evidence type="ECO:0000313" key="3">
    <source>
        <dbReference type="EMBL" id="GAA5134001.1"/>
    </source>
</evidence>
<comment type="similarity">
    <text evidence="1">Belongs to the pseudomonas-type ThrB family.</text>
</comment>
<gene>
    <name evidence="3" type="ORF">GCM10023320_61110</name>
</gene>
<dbReference type="Proteomes" id="UP001500804">
    <property type="component" value="Unassembled WGS sequence"/>
</dbReference>
<feature type="domain" description="Aminoglycoside phosphotransferase" evidence="2">
    <location>
        <begin position="77"/>
        <end position="294"/>
    </location>
</feature>
<reference evidence="4" key="1">
    <citation type="journal article" date="2019" name="Int. J. Syst. Evol. Microbiol.">
        <title>The Global Catalogue of Microorganisms (GCM) 10K type strain sequencing project: providing services to taxonomists for standard genome sequencing and annotation.</title>
        <authorList>
            <consortium name="The Broad Institute Genomics Platform"/>
            <consortium name="The Broad Institute Genome Sequencing Center for Infectious Disease"/>
            <person name="Wu L."/>
            <person name="Ma J."/>
        </authorList>
    </citation>
    <scope>NUCLEOTIDE SEQUENCE [LARGE SCALE GENOMIC DNA]</scope>
    <source>
        <strain evidence="4">JCM 18302</strain>
    </source>
</reference>
<dbReference type="InterPro" id="IPR002575">
    <property type="entry name" value="Aminoglycoside_PTrfase"/>
</dbReference>
<evidence type="ECO:0000256" key="1">
    <source>
        <dbReference type="ARBA" id="ARBA00038240"/>
    </source>
</evidence>
<keyword evidence="4" id="KW-1185">Reference proteome</keyword>
<evidence type="ECO:0000313" key="4">
    <source>
        <dbReference type="Proteomes" id="UP001500804"/>
    </source>
</evidence>
<accession>A0ABP9NTM5</accession>
<dbReference type="PANTHER" id="PTHR21064:SF6">
    <property type="entry name" value="AMINOGLYCOSIDE PHOSPHOTRANSFERASE DOMAIN-CONTAINING PROTEIN"/>
    <property type="match status" value="1"/>
</dbReference>
<protein>
    <submittedName>
        <fullName evidence="3">Phosphotransferase</fullName>
    </submittedName>
</protein>
<evidence type="ECO:0000259" key="2">
    <source>
        <dbReference type="Pfam" id="PF01636"/>
    </source>
</evidence>
<dbReference type="EMBL" id="BAABJO010000028">
    <property type="protein sequence ID" value="GAA5134001.1"/>
    <property type="molecule type" value="Genomic_DNA"/>
</dbReference>
<sequence>MIQWLRTTIFAMFPTGLSMLWESTDPRVALQERFGLDSFDDAAGWLAERLARDWAIDVEACDRILISAANGIAWLCTDRGTVVAKWSRAQDQFVRLAAIADLLQVLHGQGIPVAPPLPSVDGRLRVIVDSAASPLSMTVQPHVDGGLLDITDDTAVRRAGACLAHLHCALAVHRDSRLIEVEPARPVDLRRRLETWLDHDDAGTVPAASARLREQVASLPPIDSGLQLIHNDYRASNIITAGSEVAAVLDFDRVTWDYCVVDLANTFVRLGTYFTDWRPTPVGVRGAFLDGYRSVRSLSPLEHQWLDVLALWYGITAIPAGDDPAGWADAL</sequence>